<sequence>MLSDDPRYARGMDAEGGRQVLRETCGSPVGNVDGYNRPEKAFFREAWPIPLFGITITIEF</sequence>
<reference evidence="1 2" key="1">
    <citation type="submission" date="2023-01" db="EMBL/GenBank/DDBJ databases">
        <title>Analysis of 21 Apiospora genomes using comparative genomics revels a genus with tremendous synthesis potential of carbohydrate active enzymes and secondary metabolites.</title>
        <authorList>
            <person name="Sorensen T."/>
        </authorList>
    </citation>
    <scope>NUCLEOTIDE SEQUENCE [LARGE SCALE GENOMIC DNA]</scope>
    <source>
        <strain evidence="1 2">CBS 117206</strain>
    </source>
</reference>
<evidence type="ECO:0000313" key="1">
    <source>
        <dbReference type="EMBL" id="KAK8115197.1"/>
    </source>
</evidence>
<proteinExistence type="predicted"/>
<dbReference type="AlphaFoldDB" id="A0AAW0QXU0"/>
<evidence type="ECO:0000313" key="2">
    <source>
        <dbReference type="Proteomes" id="UP001392437"/>
    </source>
</evidence>
<protein>
    <submittedName>
        <fullName evidence="1">Uncharacterized protein</fullName>
    </submittedName>
</protein>
<dbReference type="EMBL" id="JAQQWP010000006">
    <property type="protein sequence ID" value="KAK8115197.1"/>
    <property type="molecule type" value="Genomic_DNA"/>
</dbReference>
<dbReference type="Proteomes" id="UP001392437">
    <property type="component" value="Unassembled WGS sequence"/>
</dbReference>
<comment type="caution">
    <text evidence="1">The sequence shown here is derived from an EMBL/GenBank/DDBJ whole genome shotgun (WGS) entry which is preliminary data.</text>
</comment>
<name>A0AAW0QXU0_9PEZI</name>
<gene>
    <name evidence="1" type="ORF">PG999_007266</name>
</gene>
<organism evidence="1 2">
    <name type="scientific">Apiospora kogelbergensis</name>
    <dbReference type="NCBI Taxonomy" id="1337665"/>
    <lineage>
        <taxon>Eukaryota</taxon>
        <taxon>Fungi</taxon>
        <taxon>Dikarya</taxon>
        <taxon>Ascomycota</taxon>
        <taxon>Pezizomycotina</taxon>
        <taxon>Sordariomycetes</taxon>
        <taxon>Xylariomycetidae</taxon>
        <taxon>Amphisphaeriales</taxon>
        <taxon>Apiosporaceae</taxon>
        <taxon>Apiospora</taxon>
    </lineage>
</organism>
<keyword evidence="2" id="KW-1185">Reference proteome</keyword>
<accession>A0AAW0QXU0</accession>